<keyword evidence="2" id="KW-1185">Reference proteome</keyword>
<dbReference type="Proteomes" id="UP000282674">
    <property type="component" value="Unassembled WGS sequence"/>
</dbReference>
<protein>
    <recommendedName>
        <fullName evidence="3">ATP/GTP-binding protein</fullName>
    </recommendedName>
</protein>
<reference evidence="1 2" key="1">
    <citation type="submission" date="2018-10" db="EMBL/GenBank/DDBJ databases">
        <title>Isolation from soil.</title>
        <authorList>
            <person name="Hu J."/>
        </authorList>
    </citation>
    <scope>NUCLEOTIDE SEQUENCE [LARGE SCALE GENOMIC DNA]</scope>
    <source>
        <strain evidence="1 2">NEAU-Ht49</strain>
    </source>
</reference>
<evidence type="ECO:0000313" key="2">
    <source>
        <dbReference type="Proteomes" id="UP000282674"/>
    </source>
</evidence>
<evidence type="ECO:0000313" key="1">
    <source>
        <dbReference type="EMBL" id="RMI40107.1"/>
    </source>
</evidence>
<accession>A0A3M2LRT2</accession>
<name>A0A3M2LRT2_9ACTN</name>
<dbReference type="EMBL" id="RFFG01000058">
    <property type="protein sequence ID" value="RMI40107.1"/>
    <property type="molecule type" value="Genomic_DNA"/>
</dbReference>
<proteinExistence type="predicted"/>
<gene>
    <name evidence="1" type="ORF">EBO15_27485</name>
</gene>
<organism evidence="1 2">
    <name type="scientific">Actinomadura harenae</name>
    <dbReference type="NCBI Taxonomy" id="2483351"/>
    <lineage>
        <taxon>Bacteria</taxon>
        <taxon>Bacillati</taxon>
        <taxon>Actinomycetota</taxon>
        <taxon>Actinomycetes</taxon>
        <taxon>Streptosporangiales</taxon>
        <taxon>Thermomonosporaceae</taxon>
        <taxon>Actinomadura</taxon>
    </lineage>
</organism>
<evidence type="ECO:0008006" key="3">
    <source>
        <dbReference type="Google" id="ProtNLM"/>
    </source>
</evidence>
<sequence length="140" mass="14657">MPVVHTAPSGKTYVRVKTAFWVGGFVTVQTPPVTVPGQTVQATATPAQVTWQLGDPADPQMICNDAGSSNGTTCSHTYQRSSTGDSGSGAYQITATISWNIHWTCTGADCDQPGGDLPAMTMTSVQNPLIVAEIQTGSRQ</sequence>
<dbReference type="OrthoDB" id="3742379at2"/>
<dbReference type="AlphaFoldDB" id="A0A3M2LRT2"/>
<comment type="caution">
    <text evidence="1">The sequence shown here is derived from an EMBL/GenBank/DDBJ whole genome shotgun (WGS) entry which is preliminary data.</text>
</comment>
<dbReference type="RefSeq" id="WP_122197350.1">
    <property type="nucleotide sequence ID" value="NZ_JBHSKC010000021.1"/>
</dbReference>